<reference evidence="3 4" key="1">
    <citation type="submission" date="2023-12" db="EMBL/GenBank/DDBJ databases">
        <title>A high-quality genome assembly for Dillenia turbinata (Dilleniales).</title>
        <authorList>
            <person name="Chanderbali A."/>
        </authorList>
    </citation>
    <scope>NUCLEOTIDE SEQUENCE [LARGE SCALE GENOMIC DNA]</scope>
    <source>
        <strain evidence="3">LSX21</strain>
        <tissue evidence="3">Leaf</tissue>
    </source>
</reference>
<dbReference type="PANTHER" id="PTHR46039:SF2">
    <property type="entry name" value="SUCROSE-PHOSPHATE SYNTHASE 1"/>
    <property type="match status" value="1"/>
</dbReference>
<gene>
    <name evidence="3" type="ORF">RJ641_026254</name>
</gene>
<evidence type="ECO:0000256" key="2">
    <source>
        <dbReference type="ARBA" id="ARBA00022679"/>
    </source>
</evidence>
<organism evidence="3 4">
    <name type="scientific">Dillenia turbinata</name>
    <dbReference type="NCBI Taxonomy" id="194707"/>
    <lineage>
        <taxon>Eukaryota</taxon>
        <taxon>Viridiplantae</taxon>
        <taxon>Streptophyta</taxon>
        <taxon>Embryophyta</taxon>
        <taxon>Tracheophyta</taxon>
        <taxon>Spermatophyta</taxon>
        <taxon>Magnoliopsida</taxon>
        <taxon>eudicotyledons</taxon>
        <taxon>Gunneridae</taxon>
        <taxon>Pentapetalae</taxon>
        <taxon>Dilleniales</taxon>
        <taxon>Dilleniaceae</taxon>
        <taxon>Dillenia</taxon>
    </lineage>
</organism>
<evidence type="ECO:0000256" key="1">
    <source>
        <dbReference type="ARBA" id="ARBA00022676"/>
    </source>
</evidence>
<proteinExistence type="predicted"/>
<dbReference type="GO" id="GO:0016757">
    <property type="term" value="F:glycosyltransferase activity"/>
    <property type="evidence" value="ECO:0007669"/>
    <property type="project" value="UniProtKB-KW"/>
</dbReference>
<dbReference type="Proteomes" id="UP001370490">
    <property type="component" value="Unassembled WGS sequence"/>
</dbReference>
<dbReference type="AlphaFoldDB" id="A0AAN8ZPR5"/>
<keyword evidence="1" id="KW-0328">Glycosyltransferase</keyword>
<evidence type="ECO:0000313" key="3">
    <source>
        <dbReference type="EMBL" id="KAK6945152.1"/>
    </source>
</evidence>
<keyword evidence="2" id="KW-0808">Transferase</keyword>
<dbReference type="EMBL" id="JBAMMX010000003">
    <property type="protein sequence ID" value="KAK6945152.1"/>
    <property type="molecule type" value="Genomic_DNA"/>
</dbReference>
<evidence type="ECO:0000313" key="4">
    <source>
        <dbReference type="Proteomes" id="UP001370490"/>
    </source>
</evidence>
<dbReference type="InterPro" id="IPR044161">
    <property type="entry name" value="SPS"/>
</dbReference>
<dbReference type="PANTHER" id="PTHR46039">
    <property type="entry name" value="SUCROSE-PHOSPHATE SYNTHASE 3-RELATED"/>
    <property type="match status" value="1"/>
</dbReference>
<keyword evidence="4" id="KW-1185">Reference proteome</keyword>
<name>A0AAN8ZPR5_9MAGN</name>
<accession>A0AAN8ZPR5</accession>
<comment type="caution">
    <text evidence="3">The sequence shown here is derived from an EMBL/GenBank/DDBJ whole genome shotgun (WGS) entry which is preliminary data.</text>
</comment>
<sequence length="85" mass="9422">MPGVYRVDLLTRQVSSPEVDWSYGEPTEMLTLRSSEGFLSEIGESSGWTNSGLWAFNSLELLALQLDRVTGEIITTPEPIKAVFT</sequence>
<protein>
    <submittedName>
        <fullName evidence="3">Uncharacterized protein</fullName>
    </submittedName>
</protein>